<reference evidence="2 4" key="2">
    <citation type="submission" date="2019-06" db="EMBL/GenBank/DDBJ databases">
        <title>Genome sequence analysis of &gt;100 Bacillus licheniformis strains suggests intrinsic resistance to this species.</title>
        <authorList>
            <person name="Wels M."/>
            <person name="Siezen R.J."/>
            <person name="Johansen E."/>
            <person name="Stuer-Lauridsen B."/>
            <person name="Bjerre K."/>
            <person name="Nielsen B.K.K."/>
        </authorList>
    </citation>
    <scope>NUCLEOTIDE SEQUENCE [LARGE SCALE GENOMIC DNA]</scope>
    <source>
        <strain evidence="2 4">BAC-15381</strain>
    </source>
</reference>
<gene>
    <name evidence="1" type="ORF">B4121_2320</name>
    <name evidence="2" type="ORF">CHCC15381_1458</name>
</gene>
<evidence type="ECO:0000313" key="1">
    <source>
        <dbReference type="EMBL" id="OLF92632.1"/>
    </source>
</evidence>
<evidence type="ECO:0000313" key="2">
    <source>
        <dbReference type="EMBL" id="TWL40086.1"/>
    </source>
</evidence>
<protein>
    <submittedName>
        <fullName evidence="1">Uncharacterized protein</fullName>
    </submittedName>
</protein>
<organism evidence="1 3">
    <name type="scientific">Bacillus paralicheniformis</name>
    <dbReference type="NCBI Taxonomy" id="1648923"/>
    <lineage>
        <taxon>Bacteria</taxon>
        <taxon>Bacillati</taxon>
        <taxon>Bacillota</taxon>
        <taxon>Bacilli</taxon>
        <taxon>Bacillales</taxon>
        <taxon>Bacillaceae</taxon>
        <taxon>Bacillus</taxon>
    </lineage>
</organism>
<keyword evidence="4" id="KW-1185">Reference proteome</keyword>
<evidence type="ECO:0000313" key="4">
    <source>
        <dbReference type="Proteomes" id="UP000429980"/>
    </source>
</evidence>
<name>A0A6I7TTN4_9BACI</name>
<dbReference type="EMBL" id="NILF01000027">
    <property type="protein sequence ID" value="TWL40086.1"/>
    <property type="molecule type" value="Genomic_DNA"/>
</dbReference>
<sequence length="45" mass="5003">MNTCGKRNKSKLPGRTRQFTTVRLPVKRFEATPENGCPSPLGEAK</sequence>
<dbReference type="Proteomes" id="UP000429980">
    <property type="component" value="Unassembled WGS sequence"/>
</dbReference>
<reference evidence="1 3" key="1">
    <citation type="journal article" date="2016" name="Front. Microbiol.">
        <title>High-Level Heat Resistance of Spores of Bacillus amyloliquefaciens and Bacillus licheniformis Results from the Presence of a spoVA Operon in a Tn1546 Transposon.</title>
        <authorList>
            <person name="Berendsen E.M."/>
            <person name="Koning R.A."/>
            <person name="Boekhorst J."/>
            <person name="de Jong A."/>
            <person name="Kuipers O.P."/>
            <person name="Wells-Bennik M.H."/>
        </authorList>
    </citation>
    <scope>NUCLEOTIDE SEQUENCE [LARGE SCALE GENOMIC DNA]</scope>
    <source>
        <strain evidence="1 3">B4121</strain>
    </source>
</reference>
<dbReference type="AlphaFoldDB" id="A0A6I7TTN4"/>
<dbReference type="Proteomes" id="UP000185604">
    <property type="component" value="Unassembled WGS sequence"/>
</dbReference>
<accession>A0A6I7TTN4</accession>
<comment type="caution">
    <text evidence="1">The sequence shown here is derived from an EMBL/GenBank/DDBJ whole genome shotgun (WGS) entry which is preliminary data.</text>
</comment>
<evidence type="ECO:0000313" key="3">
    <source>
        <dbReference type="Proteomes" id="UP000185604"/>
    </source>
</evidence>
<proteinExistence type="predicted"/>
<dbReference type="EMBL" id="LKPO01000016">
    <property type="protein sequence ID" value="OLF92632.1"/>
    <property type="molecule type" value="Genomic_DNA"/>
</dbReference>